<feature type="region of interest" description="Disordered" evidence="1">
    <location>
        <begin position="31"/>
        <end position="53"/>
    </location>
</feature>
<evidence type="ECO:0000256" key="2">
    <source>
        <dbReference type="SAM" id="SignalP"/>
    </source>
</evidence>
<keyword evidence="4" id="KW-1185">Reference proteome</keyword>
<evidence type="ECO:0000256" key="1">
    <source>
        <dbReference type="SAM" id="MobiDB-lite"/>
    </source>
</evidence>
<feature type="signal peptide" evidence="2">
    <location>
        <begin position="1"/>
        <end position="33"/>
    </location>
</feature>
<name>A0ABU2K740_9ACTN</name>
<sequence>MRRRVGWYVGSSAAALLLAAIAVPLAAAPSADAEPQDAPSPRASSPAPPPTDAESYEIQLRAQFGLRSDLPYVRTVDADRSSNTDRLGIPLTPDEAADITARSATVGALHTAAQDLDGFGGIWIDQAAGGVIHLAMAGTWSEETIQRLRSLVPAGREFVLTPVAVSLADLDSLLARLADVVVSDPSIRPHVAILEREEHLNTVRLTMLTDTPQETLDRIAQEFGGPGFVLDTAAEGGYRYD</sequence>
<dbReference type="RefSeq" id="WP_311344832.1">
    <property type="nucleotide sequence ID" value="NZ_JAVREI010000004.1"/>
</dbReference>
<gene>
    <name evidence="3" type="ORF">RM425_08875</name>
</gene>
<protein>
    <submittedName>
        <fullName evidence="3">Uncharacterized protein</fullName>
    </submittedName>
</protein>
<keyword evidence="2" id="KW-0732">Signal</keyword>
<dbReference type="Proteomes" id="UP001183222">
    <property type="component" value="Unassembled WGS sequence"/>
</dbReference>
<reference evidence="4" key="1">
    <citation type="submission" date="2023-07" db="EMBL/GenBank/DDBJ databases">
        <title>30 novel species of actinomycetes from the DSMZ collection.</title>
        <authorList>
            <person name="Nouioui I."/>
        </authorList>
    </citation>
    <scope>NUCLEOTIDE SEQUENCE [LARGE SCALE GENOMIC DNA]</scope>
    <source>
        <strain evidence="4">DSM 46792</strain>
    </source>
</reference>
<evidence type="ECO:0000313" key="3">
    <source>
        <dbReference type="EMBL" id="MDT0276010.1"/>
    </source>
</evidence>
<accession>A0ABU2K740</accession>
<organism evidence="3 4">
    <name type="scientific">Blastococcus goldschmidtiae</name>
    <dbReference type="NCBI Taxonomy" id="3075546"/>
    <lineage>
        <taxon>Bacteria</taxon>
        <taxon>Bacillati</taxon>
        <taxon>Actinomycetota</taxon>
        <taxon>Actinomycetes</taxon>
        <taxon>Geodermatophilales</taxon>
        <taxon>Geodermatophilaceae</taxon>
        <taxon>Blastococcus</taxon>
    </lineage>
</organism>
<dbReference type="EMBL" id="JAVREI010000004">
    <property type="protein sequence ID" value="MDT0276010.1"/>
    <property type="molecule type" value="Genomic_DNA"/>
</dbReference>
<feature type="chain" id="PRO_5046667527" evidence="2">
    <location>
        <begin position="34"/>
        <end position="241"/>
    </location>
</feature>
<evidence type="ECO:0000313" key="4">
    <source>
        <dbReference type="Proteomes" id="UP001183222"/>
    </source>
</evidence>
<proteinExistence type="predicted"/>
<comment type="caution">
    <text evidence="3">The sequence shown here is derived from an EMBL/GenBank/DDBJ whole genome shotgun (WGS) entry which is preliminary data.</text>
</comment>
<feature type="compositionally biased region" description="Low complexity" evidence="1">
    <location>
        <begin position="31"/>
        <end position="45"/>
    </location>
</feature>